<organism evidence="5 6">
    <name type="scientific">Dictyostelium firmibasis</name>
    <dbReference type="NCBI Taxonomy" id="79012"/>
    <lineage>
        <taxon>Eukaryota</taxon>
        <taxon>Amoebozoa</taxon>
        <taxon>Evosea</taxon>
        <taxon>Eumycetozoa</taxon>
        <taxon>Dictyostelia</taxon>
        <taxon>Dictyosteliales</taxon>
        <taxon>Dictyosteliaceae</taxon>
        <taxon>Dictyostelium</taxon>
    </lineage>
</organism>
<reference evidence="5 6" key="1">
    <citation type="submission" date="2023-11" db="EMBL/GenBank/DDBJ databases">
        <title>Dfirmibasis_genome.</title>
        <authorList>
            <person name="Edelbroek B."/>
            <person name="Kjellin J."/>
            <person name="Jerlstrom-Hultqvist J."/>
            <person name="Soderbom F."/>
        </authorList>
    </citation>
    <scope>NUCLEOTIDE SEQUENCE [LARGE SCALE GENOMIC DNA]</scope>
    <source>
        <strain evidence="5 6">TNS-C-14</strain>
    </source>
</reference>
<name>A0AAN7U3Q9_9MYCE</name>
<evidence type="ECO:0000256" key="3">
    <source>
        <dbReference type="ARBA" id="ARBA00022679"/>
    </source>
</evidence>
<protein>
    <recommendedName>
        <fullName evidence="4">Malonyl-CoA:ACP transacylase (MAT) domain-containing protein</fullName>
    </recommendedName>
</protein>
<dbReference type="PANTHER" id="PTHR45681">
    <property type="entry name" value="POLYKETIDE SYNTHASE 44-RELATED"/>
    <property type="match status" value="1"/>
</dbReference>
<dbReference type="InterPro" id="IPR050444">
    <property type="entry name" value="Polyketide_Synthase"/>
</dbReference>
<dbReference type="SUPFAM" id="SSF52151">
    <property type="entry name" value="FabD/lysophospholipase-like"/>
    <property type="match status" value="1"/>
</dbReference>
<dbReference type="Proteomes" id="UP001344447">
    <property type="component" value="Unassembled WGS sequence"/>
</dbReference>
<dbReference type="InterPro" id="IPR016035">
    <property type="entry name" value="Acyl_Trfase/lysoPLipase"/>
</dbReference>
<dbReference type="Pfam" id="PF00698">
    <property type="entry name" value="Acyl_transf_1"/>
    <property type="match status" value="1"/>
</dbReference>
<keyword evidence="1" id="KW-0596">Phosphopantetheine</keyword>
<evidence type="ECO:0000256" key="1">
    <source>
        <dbReference type="ARBA" id="ARBA00022450"/>
    </source>
</evidence>
<dbReference type="SMART" id="SM00827">
    <property type="entry name" value="PKS_AT"/>
    <property type="match status" value="1"/>
</dbReference>
<dbReference type="PANTHER" id="PTHR45681:SF6">
    <property type="entry name" value="POLYKETIDE SYNTHASE 37"/>
    <property type="match status" value="1"/>
</dbReference>
<sequence>MNGIEETSIVFHFCGQGVQWKTMALSLYNENSIFRNSMNRIDNYLKENYFNGESMLNKLRSLKDDGKKDDDQFLIHSILFMFQVSIFEIFKSEGIYPSFIIGISCGEMASLYCSGALSLKSVCDLLYERAKLMDKVVKINPFGIPFFIRMGNEEFIEKYSKRYPDIEICAIFSDDSLLLGTCNNDQFENFSQEIKEKGILRRIPSTISFHSSAMDCVKEDALKIKDIEFKNSNSTIPVYCSYTGKLYKESNSFNIFKSIRDCIQIKKIYQDFLKSLESNGTKKLILVEISPHPNPLQILLQNVKSLKSNVFKMVSTDDSNEKIIYLSSLNKNNDDNIHINNVIETIKNFAKIKK</sequence>
<dbReference type="Gene3D" id="3.40.366.10">
    <property type="entry name" value="Malonyl-Coenzyme A Acyl Carrier Protein, domain 2"/>
    <property type="match status" value="1"/>
</dbReference>
<keyword evidence="6" id="KW-1185">Reference proteome</keyword>
<feature type="domain" description="Malonyl-CoA:ACP transacylase (MAT)" evidence="4">
    <location>
        <begin position="13"/>
        <end position="333"/>
    </location>
</feature>
<proteinExistence type="predicted"/>
<evidence type="ECO:0000313" key="6">
    <source>
        <dbReference type="Proteomes" id="UP001344447"/>
    </source>
</evidence>
<gene>
    <name evidence="5" type="ORF">RB653_001136</name>
</gene>
<keyword evidence="3" id="KW-0808">Transferase</keyword>
<keyword evidence="2" id="KW-0597">Phosphoprotein</keyword>
<evidence type="ECO:0000313" key="5">
    <source>
        <dbReference type="EMBL" id="KAK5581108.1"/>
    </source>
</evidence>
<evidence type="ECO:0000256" key="2">
    <source>
        <dbReference type="ARBA" id="ARBA00022553"/>
    </source>
</evidence>
<dbReference type="InterPro" id="IPR014043">
    <property type="entry name" value="Acyl_transferase_dom"/>
</dbReference>
<dbReference type="InterPro" id="IPR001227">
    <property type="entry name" value="Ac_transferase_dom_sf"/>
</dbReference>
<evidence type="ECO:0000259" key="4">
    <source>
        <dbReference type="SMART" id="SM00827"/>
    </source>
</evidence>
<comment type="caution">
    <text evidence="5">The sequence shown here is derived from an EMBL/GenBank/DDBJ whole genome shotgun (WGS) entry which is preliminary data.</text>
</comment>
<accession>A0AAN7U3Q9</accession>
<dbReference type="GO" id="GO:0016740">
    <property type="term" value="F:transferase activity"/>
    <property type="evidence" value="ECO:0007669"/>
    <property type="project" value="UniProtKB-KW"/>
</dbReference>
<dbReference type="AlphaFoldDB" id="A0AAN7U3Q9"/>
<dbReference type="EMBL" id="JAVFKY010000002">
    <property type="protein sequence ID" value="KAK5581108.1"/>
    <property type="molecule type" value="Genomic_DNA"/>
</dbReference>